<accession>A0A8S5QIM8</accession>
<evidence type="ECO:0000313" key="1">
    <source>
        <dbReference type="EMBL" id="DAE19127.1"/>
    </source>
</evidence>
<dbReference type="Pfam" id="PF20458">
    <property type="entry name" value="DUF6711"/>
    <property type="match status" value="1"/>
</dbReference>
<organism evidence="1">
    <name type="scientific">Siphoviridae sp. ctk4d14</name>
    <dbReference type="NCBI Taxonomy" id="2825639"/>
    <lineage>
        <taxon>Viruses</taxon>
        <taxon>Duplodnaviria</taxon>
        <taxon>Heunggongvirae</taxon>
        <taxon>Uroviricota</taxon>
        <taxon>Caudoviricetes</taxon>
    </lineage>
</organism>
<reference evidence="1" key="1">
    <citation type="journal article" date="2021" name="Proc. Natl. Acad. Sci. U.S.A.">
        <title>A Catalog of Tens of Thousands of Viruses from Human Metagenomes Reveals Hidden Associations with Chronic Diseases.</title>
        <authorList>
            <person name="Tisza M.J."/>
            <person name="Buck C.B."/>
        </authorList>
    </citation>
    <scope>NUCLEOTIDE SEQUENCE</scope>
    <source>
        <strain evidence="1">Ctk4d14</strain>
    </source>
</reference>
<dbReference type="InterPro" id="IPR046557">
    <property type="entry name" value="DUF6711"/>
</dbReference>
<proteinExistence type="predicted"/>
<sequence length="140" mass="16523">MQKFGGWLIKFGDVVLPNSFLLADGWESTPNQRVEIDAYRDANILLHRETSPNFKTKLTLNIREMNLEERRAWNNIIGLAELPQTEKNQRRVRCTYWNDETLEYSSGIFYMSDTTYSIHTLSEQESDIDYNDFKVTLVEY</sequence>
<name>A0A8S5QIM8_9CAUD</name>
<protein>
    <submittedName>
        <fullName evidence="1">Uncharacterized protein</fullName>
    </submittedName>
</protein>
<dbReference type="EMBL" id="BK015667">
    <property type="protein sequence ID" value="DAE19127.1"/>
    <property type="molecule type" value="Genomic_DNA"/>
</dbReference>